<dbReference type="Proteomes" id="UP000243502">
    <property type="component" value="Chromosome 3"/>
</dbReference>
<dbReference type="RefSeq" id="WP_042308616.1">
    <property type="nucleotide sequence ID" value="NZ_CP026113.1"/>
</dbReference>
<reference evidence="4 5" key="1">
    <citation type="submission" date="2018-01" db="EMBL/GenBank/DDBJ databases">
        <title>Species boundaries and ecological features among Paraburkholderia terrae DSMZ17804T, P. hospita DSMZ17164T and P. caribensis DSMZ13236T.</title>
        <authorList>
            <person name="Pratama A.A."/>
        </authorList>
    </citation>
    <scope>NUCLEOTIDE SEQUENCE [LARGE SCALE GENOMIC DNA]</scope>
    <source>
        <strain evidence="4 5">DSM 17804</strain>
    </source>
</reference>
<dbReference type="EMBL" id="CP026113">
    <property type="protein sequence ID" value="AUT65216.1"/>
    <property type="molecule type" value="Genomic_DNA"/>
</dbReference>
<accession>A0A2I8F024</accession>
<dbReference type="InterPro" id="IPR017080">
    <property type="entry name" value="UCP036990_CBS_BON"/>
</dbReference>
<dbReference type="AlphaFoldDB" id="A0A2I8F024"/>
<dbReference type="PANTHER" id="PTHR43080">
    <property type="entry name" value="CBS DOMAIN-CONTAINING PROTEIN CBSX3, MITOCHONDRIAL"/>
    <property type="match status" value="1"/>
</dbReference>
<dbReference type="CDD" id="cd04586">
    <property type="entry name" value="CBS_pair_BON_assoc"/>
    <property type="match status" value="1"/>
</dbReference>
<evidence type="ECO:0000259" key="3">
    <source>
        <dbReference type="PROSITE" id="PS51371"/>
    </source>
</evidence>
<gene>
    <name evidence="4" type="ORF">C2L65_37285</name>
</gene>
<evidence type="ECO:0000313" key="5">
    <source>
        <dbReference type="Proteomes" id="UP000243502"/>
    </source>
</evidence>
<dbReference type="Pfam" id="PF00571">
    <property type="entry name" value="CBS"/>
    <property type="match status" value="2"/>
</dbReference>
<dbReference type="InterPro" id="IPR051257">
    <property type="entry name" value="Diverse_CBS-Domain"/>
</dbReference>
<dbReference type="PIRSF" id="PIRSF036990">
    <property type="entry name" value="UCP036990_CBS_BON"/>
    <property type="match status" value="1"/>
</dbReference>
<feature type="domain" description="CBS" evidence="3">
    <location>
        <begin position="94"/>
        <end position="149"/>
    </location>
</feature>
<keyword evidence="1 2" id="KW-0129">CBS domain</keyword>
<sequence>MLAIDVMTPSVICAKPEMTVQEAAKCLVENRISGMPVVDANGALAGVLSEGDLLHRVETGTEKRRSRWLELFSSTRDLASSFVKEHGRMVADVMTTTVVTVDETTPVADIAELMETRRIKRVPVMRDGALVGIITRGNLIRALASTAAPAQAQDTPSADDREIADAIVAALSDKRWALSKGNVIVKDGVAHLWGVIESEAEERALCIAALEVKGVKEARAHLSYPTIMPLM</sequence>
<dbReference type="Pfam" id="PF04972">
    <property type="entry name" value="BON"/>
    <property type="match status" value="1"/>
</dbReference>
<dbReference type="PROSITE" id="PS51371">
    <property type="entry name" value="CBS"/>
    <property type="match status" value="2"/>
</dbReference>
<dbReference type="KEGG" id="pter:C2L65_37285"/>
<dbReference type="InterPro" id="IPR007055">
    <property type="entry name" value="BON_dom"/>
</dbReference>
<protein>
    <submittedName>
        <fullName evidence="4">CBS domain-containing protein</fullName>
    </submittedName>
</protein>
<dbReference type="Gene3D" id="3.10.580.10">
    <property type="entry name" value="CBS-domain"/>
    <property type="match status" value="1"/>
</dbReference>
<dbReference type="SMART" id="SM00116">
    <property type="entry name" value="CBS"/>
    <property type="match status" value="2"/>
</dbReference>
<dbReference type="InterPro" id="IPR000644">
    <property type="entry name" value="CBS_dom"/>
</dbReference>
<evidence type="ECO:0000313" key="4">
    <source>
        <dbReference type="EMBL" id="AUT65216.1"/>
    </source>
</evidence>
<name>A0A2I8F024_9BURK</name>
<organism evidence="4 5">
    <name type="scientific">Paraburkholderia terrae</name>
    <dbReference type="NCBI Taxonomy" id="311230"/>
    <lineage>
        <taxon>Bacteria</taxon>
        <taxon>Pseudomonadati</taxon>
        <taxon>Pseudomonadota</taxon>
        <taxon>Betaproteobacteria</taxon>
        <taxon>Burkholderiales</taxon>
        <taxon>Burkholderiaceae</taxon>
        <taxon>Paraburkholderia</taxon>
    </lineage>
</organism>
<evidence type="ECO:0000256" key="2">
    <source>
        <dbReference type="PROSITE-ProRule" id="PRU00703"/>
    </source>
</evidence>
<dbReference type="OrthoDB" id="9790355at2"/>
<dbReference type="InterPro" id="IPR046342">
    <property type="entry name" value="CBS_dom_sf"/>
</dbReference>
<dbReference type="PANTHER" id="PTHR43080:SF26">
    <property type="entry name" value="REGULATORY PROTEIN"/>
    <property type="match status" value="1"/>
</dbReference>
<evidence type="ECO:0000256" key="1">
    <source>
        <dbReference type="ARBA" id="ARBA00023122"/>
    </source>
</evidence>
<feature type="domain" description="CBS" evidence="3">
    <location>
        <begin position="7"/>
        <end position="63"/>
    </location>
</feature>
<proteinExistence type="predicted"/>
<dbReference type="SUPFAM" id="SSF54631">
    <property type="entry name" value="CBS-domain pair"/>
    <property type="match status" value="1"/>
</dbReference>